<dbReference type="CDD" id="cd00882">
    <property type="entry name" value="Ras_like_GTPase"/>
    <property type="match status" value="1"/>
</dbReference>
<dbReference type="STRING" id="37928.SAMN04489742_2583"/>
<dbReference type="EMBL" id="FNKH01000002">
    <property type="protein sequence ID" value="SDQ79275.1"/>
    <property type="molecule type" value="Genomic_DNA"/>
</dbReference>
<dbReference type="SUPFAM" id="SSF52540">
    <property type="entry name" value="P-loop containing nucleoside triphosphate hydrolases"/>
    <property type="match status" value="1"/>
</dbReference>
<feature type="domain" description="Dynamin N-terminal" evidence="1">
    <location>
        <begin position="58"/>
        <end position="199"/>
    </location>
</feature>
<reference evidence="2 3" key="1">
    <citation type="submission" date="2016-10" db="EMBL/GenBank/DDBJ databases">
        <authorList>
            <person name="de Groot N.N."/>
        </authorList>
    </citation>
    <scope>NUCLEOTIDE SEQUENCE [LARGE SCALE GENOMIC DNA]</scope>
    <source>
        <strain evidence="2 3">DSM 20117</strain>
    </source>
</reference>
<dbReference type="Pfam" id="PF00350">
    <property type="entry name" value="Dynamin_N"/>
    <property type="match status" value="1"/>
</dbReference>
<dbReference type="KEGG" id="acry:AC20117_04525"/>
<evidence type="ECO:0000313" key="2">
    <source>
        <dbReference type="EMBL" id="SDQ79275.1"/>
    </source>
</evidence>
<protein>
    <submittedName>
        <fullName evidence="2">Dynamin family protein</fullName>
    </submittedName>
</protein>
<sequence>MNGAGADGAGPDRAVTNGSAADAVPDLLRQAIEAYADDPDARGALEGYQRRLAEPLRVALAGMVKAGKSTLLNAIIGEEIAPTDTAECTRVVTWYRYRDTPRITLYPVAGVASAAPAPEPWTLPIRRVEGRLVFDMGATRAEEVERLVVDWPAKGLRELTLIDTPGIASLSGDVSARATNFLTPRDAPSEADAIVYLMRHLHAADLKFLEAFKDTAAGQSGTVNALAVLSRADEIGAGRIDSLLSAGEIAERYRRDGTLRSLALGVVPIAGLLAQGARTLRQAEFTALLELARLDRSERERMLLSADRFARPAAGLKAVPEFRAALLERFGLFGIRMSTALIRGGISEPTALAHALARRSGLDDLLGLMSGQFQARAAQLKARTTLAGVEALLRERPRAGTERVAAMLERIQAGAHEFRELRLLATARTTGLDLPKELAAEAERLIGGRGMLPALRLALPEDTPAEALRAEALACLRRWRTLAENPMTDRSAAEACQIVVRSCEAILAGLPDASAPRPTVRLVLGTEPGVGAGQQADQQRRTG</sequence>
<dbReference type="AlphaFoldDB" id="A0A1H1DRZ7"/>
<proteinExistence type="predicted"/>
<dbReference type="InterPro" id="IPR027417">
    <property type="entry name" value="P-loop_NTPase"/>
</dbReference>
<dbReference type="Proteomes" id="UP000181917">
    <property type="component" value="Unassembled WGS sequence"/>
</dbReference>
<dbReference type="OrthoDB" id="4379468at2"/>
<accession>A0A1H1DRZ7</accession>
<name>A0A1H1DRZ7_9MICC</name>
<dbReference type="InterPro" id="IPR045063">
    <property type="entry name" value="Dynamin_N"/>
</dbReference>
<organism evidence="2 3">
    <name type="scientific">Crystallibacter crystallopoietes</name>
    <dbReference type="NCBI Taxonomy" id="37928"/>
    <lineage>
        <taxon>Bacteria</taxon>
        <taxon>Bacillati</taxon>
        <taxon>Actinomycetota</taxon>
        <taxon>Actinomycetes</taxon>
        <taxon>Micrococcales</taxon>
        <taxon>Micrococcaceae</taxon>
        <taxon>Crystallibacter</taxon>
    </lineage>
</organism>
<keyword evidence="3" id="KW-1185">Reference proteome</keyword>
<evidence type="ECO:0000259" key="1">
    <source>
        <dbReference type="Pfam" id="PF00350"/>
    </source>
</evidence>
<evidence type="ECO:0000313" key="3">
    <source>
        <dbReference type="Proteomes" id="UP000181917"/>
    </source>
</evidence>
<gene>
    <name evidence="2" type="ORF">SAMN04489742_2583</name>
</gene>
<dbReference type="Gene3D" id="3.40.50.300">
    <property type="entry name" value="P-loop containing nucleotide triphosphate hydrolases"/>
    <property type="match status" value="1"/>
</dbReference>